<protein>
    <recommendedName>
        <fullName evidence="7">XK-related protein</fullName>
    </recommendedName>
</protein>
<feature type="region of interest" description="Disordered" evidence="8">
    <location>
        <begin position="422"/>
        <end position="507"/>
    </location>
</feature>
<gene>
    <name evidence="9" type="ORF">TCAL_08880</name>
</gene>
<comment type="similarity">
    <text evidence="2 7">Belongs to the XK family.</text>
</comment>
<evidence type="ECO:0000256" key="5">
    <source>
        <dbReference type="ARBA" id="ARBA00022989"/>
    </source>
</evidence>
<dbReference type="PANTHER" id="PTHR16024">
    <property type="entry name" value="XK-RELATED PROTEIN"/>
    <property type="match status" value="1"/>
</dbReference>
<dbReference type="GO" id="GO:0005886">
    <property type="term" value="C:plasma membrane"/>
    <property type="evidence" value="ECO:0007669"/>
    <property type="project" value="UniProtKB-SubCell"/>
</dbReference>
<proteinExistence type="inferred from homology"/>
<dbReference type="OMA" id="WTGMILQ"/>
<feature type="region of interest" description="Disordered" evidence="8">
    <location>
        <begin position="539"/>
        <end position="558"/>
    </location>
</feature>
<feature type="transmembrane region" description="Helical" evidence="7">
    <location>
        <begin position="206"/>
        <end position="224"/>
    </location>
</feature>
<feature type="region of interest" description="Disordered" evidence="8">
    <location>
        <begin position="1095"/>
        <end position="1150"/>
    </location>
</feature>
<dbReference type="PANTHER" id="PTHR16024:SF28">
    <property type="entry name" value="XK-RELATED PROTEIN"/>
    <property type="match status" value="1"/>
</dbReference>
<keyword evidence="6 7" id="KW-0472">Membrane</keyword>
<sequence length="1279" mass="142166">MGSTQTQSEGGYLPFTYLHALFLACSIITYLVDLTIDVILAATYLSDGYYWYALITVCLVVLPTGLVQVFSVRWHYMDEVMNKGILILHTCLLGVLYRYLVVITNGLEAMKTGENIDYERFYQQQSDVCMLRLFDSFLESAPQLVFHLYIMFVKSHWPTHQVIWTGISAITSMVSLGWGIAAYSSSQRMVRSEKGKMTWTGMILQTIWRFGMLSARIISMVMLTVALNEWSLVVLFVHWLMMTIWVILQDTDFCTNVWEERLYNAIVGVIYCFCFFNLKEGQSRFRATAFYLVIVVENYVFVATFCYMSDFETHPLREGYCIGALVIVSIGTLVGLIAMLLYYRYFHPVGPIRPCGGLPPPLALDVEKSHAEFRNSTSSGPDFTIDDSLHHQKYYEDASMTTPPSRPLRKTRIQYSRSFKDACPPVKRFTPKVTATHRPEPGPESPDSPTNTAEGMLHPERMDSAYGTDSNRTASRSTASPLGDSPGHAPSETKEPDSEANNSNESSAFNNETYMSVDSPSPGQIRTSKSGLINTVYQSVKKQRRRSSSNSFGCELSQCSQTSADSRITVIERQAAAVAAVAAAGGSSSSSGQREESAQHPEKPLKRSPVVKDVTADPSATDSSAAKLTGPLTIIIPNISHQAFARSSHALSDNISDKTIPLDVVNPALSTPQRNAPLPFHDYENLALININRAPQGGVSHWRTYSDMANDKHDESTAYEKRKMLHSDYSNFGSLQYYDIHPLSTELKEQLYRSLTPLSTAATMASDRSNNVSDSDTYEPIEAAEGYLSSNSFQPNKFKLSENNSVTLIHHDGQKVSTQQILSMENLKEVLKNHQNIPMDDPQDRGDLYLLAPMRILSPILEESEGGGDYSSRMSNPAPSEIYQSLDLNRSIMTVLSEVLSTKSSYHPRLVEQQLLEEQHLQHPPAILDNETTSSTLVHTIEEIRNNSLCNLFFSSFNDTPTKVSPGDNNASSVKPNPQNNNGAAPQVPPRNNSSTHSIKATAPTAPTVQTASTVPILSVEPQRSKNYFVPIQQEPPGPIYKAAGSLKSIHSNTLVPSPINKPQAIKPSPLTNTSAGSRKNILELAAGTATHSILNTPKKSTGHLKFSASLHPPSRDSSALSMSLSPSSKYETPTPPLRPNQFVRNISNNSRPRRKFSIIREQYESPKADLYENVSDDLLHNDLSQITQRSQSTPSFAAIEDNEIKADEKYENLQRGWATSSTRQPATSTRDWCLRNNHNRRSLSGLDENKENYTPARRKYPSPGPSLSPNAKIFAQKR</sequence>
<feature type="region of interest" description="Disordered" evidence="8">
    <location>
        <begin position="585"/>
        <end position="623"/>
    </location>
</feature>
<evidence type="ECO:0000256" key="1">
    <source>
        <dbReference type="ARBA" id="ARBA00004651"/>
    </source>
</evidence>
<feature type="region of interest" description="Disordered" evidence="8">
    <location>
        <begin position="1241"/>
        <end position="1279"/>
    </location>
</feature>
<feature type="transmembrane region" description="Helical" evidence="7">
    <location>
        <begin position="12"/>
        <end position="31"/>
    </location>
</feature>
<feature type="compositionally biased region" description="Basic and acidic residues" evidence="8">
    <location>
        <begin position="593"/>
        <end position="605"/>
    </location>
</feature>
<dbReference type="Pfam" id="PF09815">
    <property type="entry name" value="XK-related"/>
    <property type="match status" value="1"/>
</dbReference>
<dbReference type="AlphaFoldDB" id="A0A553N950"/>
<name>A0A553N950_TIGCA</name>
<feature type="compositionally biased region" description="Low complexity" evidence="8">
    <location>
        <begin position="1001"/>
        <end position="1010"/>
    </location>
</feature>
<feature type="transmembrane region" description="Helical" evidence="7">
    <location>
        <begin position="320"/>
        <end position="343"/>
    </location>
</feature>
<feature type="region of interest" description="Disordered" evidence="8">
    <location>
        <begin position="963"/>
        <end position="1010"/>
    </location>
</feature>
<evidence type="ECO:0000256" key="7">
    <source>
        <dbReference type="RuleBase" id="RU910716"/>
    </source>
</evidence>
<feature type="transmembrane region" description="Helical" evidence="7">
    <location>
        <begin position="84"/>
        <end position="101"/>
    </location>
</feature>
<accession>A0A553N950</accession>
<feature type="compositionally biased region" description="Polar residues" evidence="8">
    <location>
        <begin position="467"/>
        <end position="480"/>
    </location>
</feature>
<dbReference type="EMBL" id="VCGU01000459">
    <property type="protein sequence ID" value="TRY61950.1"/>
    <property type="molecule type" value="Genomic_DNA"/>
</dbReference>
<feature type="transmembrane region" description="Helical" evidence="7">
    <location>
        <begin position="162"/>
        <end position="185"/>
    </location>
</feature>
<comment type="caution">
    <text evidence="9">The sequence shown here is derived from an EMBL/GenBank/DDBJ whole genome shotgun (WGS) entry which is preliminary data.</text>
</comment>
<evidence type="ECO:0000256" key="4">
    <source>
        <dbReference type="ARBA" id="ARBA00022692"/>
    </source>
</evidence>
<organism evidence="9 10">
    <name type="scientific">Tigriopus californicus</name>
    <name type="common">Marine copepod</name>
    <dbReference type="NCBI Taxonomy" id="6832"/>
    <lineage>
        <taxon>Eukaryota</taxon>
        <taxon>Metazoa</taxon>
        <taxon>Ecdysozoa</taxon>
        <taxon>Arthropoda</taxon>
        <taxon>Crustacea</taxon>
        <taxon>Multicrustacea</taxon>
        <taxon>Hexanauplia</taxon>
        <taxon>Copepoda</taxon>
        <taxon>Harpacticoida</taxon>
        <taxon>Harpacticidae</taxon>
        <taxon>Tigriopus</taxon>
    </lineage>
</organism>
<keyword evidence="3" id="KW-1003">Cell membrane</keyword>
<feature type="compositionally biased region" description="Low complexity" evidence="8">
    <location>
        <begin position="976"/>
        <end position="986"/>
    </location>
</feature>
<evidence type="ECO:0000256" key="2">
    <source>
        <dbReference type="ARBA" id="ARBA00008789"/>
    </source>
</evidence>
<evidence type="ECO:0000256" key="8">
    <source>
        <dbReference type="SAM" id="MobiDB-lite"/>
    </source>
</evidence>
<feature type="compositionally biased region" description="Polar residues" evidence="8">
    <location>
        <begin position="963"/>
        <end position="975"/>
    </location>
</feature>
<dbReference type="InterPro" id="IPR018629">
    <property type="entry name" value="XK-rel"/>
</dbReference>
<feature type="transmembrane region" description="Helical" evidence="7">
    <location>
        <begin position="51"/>
        <end position="72"/>
    </location>
</feature>
<dbReference type="InterPro" id="IPR050895">
    <property type="entry name" value="XK-related_scramblase"/>
</dbReference>
<keyword evidence="10" id="KW-1185">Reference proteome</keyword>
<keyword evidence="4 7" id="KW-0812">Transmembrane</keyword>
<dbReference type="OrthoDB" id="6356248at2759"/>
<evidence type="ECO:0000256" key="3">
    <source>
        <dbReference type="ARBA" id="ARBA00022475"/>
    </source>
</evidence>
<feature type="compositionally biased region" description="Low complexity" evidence="8">
    <location>
        <begin position="1116"/>
        <end position="1129"/>
    </location>
</feature>
<comment type="subcellular location">
    <subcellularLocation>
        <location evidence="1">Cell membrane</location>
        <topology evidence="1">Multi-pass membrane protein</topology>
    </subcellularLocation>
    <subcellularLocation>
        <location evidence="7">Membrane</location>
        <topology evidence="7">Multi-pass membrane protein</topology>
    </subcellularLocation>
</comment>
<reference evidence="9 10" key="1">
    <citation type="journal article" date="2018" name="Nat. Ecol. Evol.">
        <title>Genomic signatures of mitonuclear coevolution across populations of Tigriopus californicus.</title>
        <authorList>
            <person name="Barreto F.S."/>
            <person name="Watson E.T."/>
            <person name="Lima T.G."/>
            <person name="Willett C.S."/>
            <person name="Edmands S."/>
            <person name="Li W."/>
            <person name="Burton R.S."/>
        </authorList>
    </citation>
    <scope>NUCLEOTIDE SEQUENCE [LARGE SCALE GENOMIC DNA]</scope>
    <source>
        <strain evidence="9 10">San Diego</strain>
    </source>
</reference>
<feature type="transmembrane region" description="Helical" evidence="7">
    <location>
        <begin position="260"/>
        <end position="278"/>
    </location>
</feature>
<evidence type="ECO:0000313" key="9">
    <source>
        <dbReference type="EMBL" id="TRY61950.1"/>
    </source>
</evidence>
<evidence type="ECO:0000256" key="6">
    <source>
        <dbReference type="ARBA" id="ARBA00023136"/>
    </source>
</evidence>
<keyword evidence="5 7" id="KW-1133">Transmembrane helix</keyword>
<feature type="region of interest" description="Disordered" evidence="8">
    <location>
        <begin position="1055"/>
        <end position="1075"/>
    </location>
</feature>
<feature type="transmembrane region" description="Helical" evidence="7">
    <location>
        <begin position="230"/>
        <end position="248"/>
    </location>
</feature>
<feature type="transmembrane region" description="Helical" evidence="7">
    <location>
        <begin position="290"/>
        <end position="308"/>
    </location>
</feature>
<evidence type="ECO:0000313" key="10">
    <source>
        <dbReference type="Proteomes" id="UP000318571"/>
    </source>
</evidence>
<dbReference type="Proteomes" id="UP000318571">
    <property type="component" value="Chromosome 8"/>
</dbReference>